<dbReference type="InterPro" id="IPR011047">
    <property type="entry name" value="Quinoprotein_ADH-like_sf"/>
</dbReference>
<reference evidence="6" key="1">
    <citation type="submission" date="2022-11" db="EMBL/GenBank/DDBJ databases">
        <title>Genome Sequence of Cubamyces cubensis.</title>
        <authorList>
            <person name="Buettner E."/>
        </authorList>
    </citation>
    <scope>NUCLEOTIDE SEQUENCE</scope>
    <source>
        <strain evidence="6">MPL-01</strain>
    </source>
</reference>
<accession>A0AAD7TYN8</accession>
<keyword evidence="4" id="KW-0812">Transmembrane</keyword>
<dbReference type="InterPro" id="IPR051179">
    <property type="entry name" value="WD_repeat_multifunction"/>
</dbReference>
<dbReference type="PANTHER" id="PTHR19857:SF19">
    <property type="entry name" value="26S PROTEASOME REGULATORY SUBUNIT RPN14"/>
    <property type="match status" value="1"/>
</dbReference>
<dbReference type="InterPro" id="IPR015943">
    <property type="entry name" value="WD40/YVTN_repeat-like_dom_sf"/>
</dbReference>
<evidence type="ECO:0000256" key="3">
    <source>
        <dbReference type="SAM" id="MobiDB-lite"/>
    </source>
</evidence>
<keyword evidence="4" id="KW-0472">Membrane</keyword>
<evidence type="ECO:0000256" key="1">
    <source>
        <dbReference type="ARBA" id="ARBA00022574"/>
    </source>
</evidence>
<dbReference type="InterPro" id="IPR024977">
    <property type="entry name" value="Apc4-like_WD40_dom"/>
</dbReference>
<keyword evidence="4" id="KW-1133">Transmembrane helix</keyword>
<dbReference type="Gene3D" id="2.130.10.10">
    <property type="entry name" value="YVTN repeat-like/Quinoprotein amine dehydrogenase"/>
    <property type="match status" value="2"/>
</dbReference>
<evidence type="ECO:0000313" key="7">
    <source>
        <dbReference type="Proteomes" id="UP001215151"/>
    </source>
</evidence>
<evidence type="ECO:0000256" key="4">
    <source>
        <dbReference type="SAM" id="Phobius"/>
    </source>
</evidence>
<keyword evidence="7" id="KW-1185">Reference proteome</keyword>
<protein>
    <recommendedName>
        <fullName evidence="5">Anaphase-promoting complex subunit 4-like WD40 domain-containing protein</fullName>
    </recommendedName>
</protein>
<feature type="compositionally biased region" description="Basic and acidic residues" evidence="3">
    <location>
        <begin position="450"/>
        <end position="461"/>
    </location>
</feature>
<dbReference type="SUPFAM" id="SSF50998">
    <property type="entry name" value="Quinoprotein alcohol dehydrogenase-like"/>
    <property type="match status" value="1"/>
</dbReference>
<keyword evidence="1" id="KW-0853">WD repeat</keyword>
<sequence>MFAIAAIIVVSANGEVLLRQIISDLWEFEIEETSVHVGIPCIADMQHAHWITFDFKRLDVLDGFRTQYNDGLDLAEAHRMRQELRIDMITDVVLAAHTRKNPGAPQRLSYAIVQQLLKRLRRQWPFMNTTKSPPGSTSTIQTRYVAARSITGLKDSINALEFNSTATLLALGCDDGLLVVLRIQHNTSPVVKLRLNNVAVTALLWHPDRGDAFFVGYADGGIAMCELPPEGSQDAPPALKVFPIGLTGAVEAIDYFASTSSLAAIVGTNVIMPSPPTEDILPYASELLPRSLHFAEEGKVVIVSYLYHGIVCWNVSSKTWQWRIQTGTRIARSALSPDEKAIAICNLMNGFAQYRVKTGEMLSQYPVEVVDNVPLPVLFIHEGRSLLCGSDRGEVTIFNAETGSLVQVLQHPDVVQQAYRRAAGVDWIATGTSEAGDRTSIILWKRRSPSHKDRGAQHDETNDAQDSQTTSETSKSQHDSNVHESTPSPRHCTSQLSQTPGQTSERPQPRPGISRRRTRRVAVQPDLQTLISTDQVANYAWLSLLVVLVAIWAYFFPRRDTSEDIGNALQLPILSFRRLILEVIGTFARHFPAIVSFFREFVQVAEEVEM</sequence>
<proteinExistence type="predicted"/>
<feature type="transmembrane region" description="Helical" evidence="4">
    <location>
        <begin position="539"/>
        <end position="556"/>
    </location>
</feature>
<dbReference type="AlphaFoldDB" id="A0AAD7TYN8"/>
<feature type="domain" description="Anaphase-promoting complex subunit 4-like WD40" evidence="5">
    <location>
        <begin position="161"/>
        <end position="226"/>
    </location>
</feature>
<evidence type="ECO:0000313" key="6">
    <source>
        <dbReference type="EMBL" id="KAJ8487327.1"/>
    </source>
</evidence>
<dbReference type="Pfam" id="PF12894">
    <property type="entry name" value="ANAPC4_WD40"/>
    <property type="match status" value="1"/>
</dbReference>
<organism evidence="6 7">
    <name type="scientific">Trametes cubensis</name>
    <dbReference type="NCBI Taxonomy" id="1111947"/>
    <lineage>
        <taxon>Eukaryota</taxon>
        <taxon>Fungi</taxon>
        <taxon>Dikarya</taxon>
        <taxon>Basidiomycota</taxon>
        <taxon>Agaricomycotina</taxon>
        <taxon>Agaricomycetes</taxon>
        <taxon>Polyporales</taxon>
        <taxon>Polyporaceae</taxon>
        <taxon>Trametes</taxon>
    </lineage>
</organism>
<dbReference type="Proteomes" id="UP001215151">
    <property type="component" value="Unassembled WGS sequence"/>
</dbReference>
<name>A0AAD7TYN8_9APHY</name>
<keyword evidence="2" id="KW-0677">Repeat</keyword>
<gene>
    <name evidence="6" type="ORF">ONZ51_g4247</name>
</gene>
<feature type="compositionally biased region" description="Polar residues" evidence="3">
    <location>
        <begin position="483"/>
        <end position="506"/>
    </location>
</feature>
<comment type="caution">
    <text evidence="6">The sequence shown here is derived from an EMBL/GenBank/DDBJ whole genome shotgun (WGS) entry which is preliminary data.</text>
</comment>
<feature type="compositionally biased region" description="Polar residues" evidence="3">
    <location>
        <begin position="464"/>
        <end position="474"/>
    </location>
</feature>
<feature type="region of interest" description="Disordered" evidence="3">
    <location>
        <begin position="440"/>
        <end position="519"/>
    </location>
</feature>
<dbReference type="EMBL" id="JAPEVG010000081">
    <property type="protein sequence ID" value="KAJ8487327.1"/>
    <property type="molecule type" value="Genomic_DNA"/>
</dbReference>
<evidence type="ECO:0000256" key="2">
    <source>
        <dbReference type="ARBA" id="ARBA00022737"/>
    </source>
</evidence>
<evidence type="ECO:0000259" key="5">
    <source>
        <dbReference type="Pfam" id="PF12894"/>
    </source>
</evidence>
<dbReference type="PANTHER" id="PTHR19857">
    <property type="entry name" value="MITOCHONDRIAL DIVISION PROTEIN 1-RELATED"/>
    <property type="match status" value="1"/>
</dbReference>